<keyword evidence="1" id="KW-0040">ANK repeat</keyword>
<dbReference type="Pfam" id="PF00023">
    <property type="entry name" value="Ank"/>
    <property type="match status" value="1"/>
</dbReference>
<protein>
    <submittedName>
        <fullName evidence="3">Uncharacterized protein</fullName>
    </submittedName>
</protein>
<feature type="repeat" description="ANK" evidence="1">
    <location>
        <begin position="253"/>
        <end position="286"/>
    </location>
</feature>
<dbReference type="Pfam" id="PF13857">
    <property type="entry name" value="Ank_5"/>
    <property type="match status" value="1"/>
</dbReference>
<dbReference type="InterPro" id="IPR036770">
    <property type="entry name" value="Ankyrin_rpt-contain_sf"/>
</dbReference>
<dbReference type="Pfam" id="PF12796">
    <property type="entry name" value="Ank_2"/>
    <property type="match status" value="3"/>
</dbReference>
<feature type="repeat" description="ANK" evidence="1">
    <location>
        <begin position="566"/>
        <end position="598"/>
    </location>
</feature>
<dbReference type="OrthoDB" id="3200163at2759"/>
<organism evidence="3 4">
    <name type="scientific">Trichogramma brassicae</name>
    <dbReference type="NCBI Taxonomy" id="86971"/>
    <lineage>
        <taxon>Eukaryota</taxon>
        <taxon>Metazoa</taxon>
        <taxon>Ecdysozoa</taxon>
        <taxon>Arthropoda</taxon>
        <taxon>Hexapoda</taxon>
        <taxon>Insecta</taxon>
        <taxon>Pterygota</taxon>
        <taxon>Neoptera</taxon>
        <taxon>Endopterygota</taxon>
        <taxon>Hymenoptera</taxon>
        <taxon>Apocrita</taxon>
        <taxon>Proctotrupomorpha</taxon>
        <taxon>Chalcidoidea</taxon>
        <taxon>Trichogrammatidae</taxon>
        <taxon>Trichogramma</taxon>
    </lineage>
</organism>
<evidence type="ECO:0000313" key="3">
    <source>
        <dbReference type="EMBL" id="CAB0036987.1"/>
    </source>
</evidence>
<keyword evidence="4" id="KW-1185">Reference proteome</keyword>
<dbReference type="InterPro" id="IPR052391">
    <property type="entry name" value="E3_Ligase-Neurotoxin"/>
</dbReference>
<feature type="region of interest" description="Disordered" evidence="2">
    <location>
        <begin position="824"/>
        <end position="847"/>
    </location>
</feature>
<name>A0A6H5IGM4_9HYME</name>
<dbReference type="Proteomes" id="UP000479190">
    <property type="component" value="Unassembled WGS sequence"/>
</dbReference>
<dbReference type="PANTHER" id="PTHR24133:SF40">
    <property type="entry name" value="ANKYRIN REPEAT DOMAIN 44"/>
    <property type="match status" value="1"/>
</dbReference>
<dbReference type="PROSITE" id="PS50297">
    <property type="entry name" value="ANK_REP_REGION"/>
    <property type="match status" value="6"/>
</dbReference>
<sequence>MADINALANFEQWKILRAKTNWKIKEERYDLLEKLYPSIKDWNFLLSNRLRGVFRPAEIECLLRDSLNLWIGNPVGEKMAERFTGFVVRTGYKLKPKIDEDGKPQLHRTTPVHRVARRSRGRNNQIIVLDLLKIYDSNYIDNFGFGHFHVACMYGCQELVEKFLELGQDPDCVDPVTGRSPLLLAAVDNNEHLFEPLLRHGADPNLANEYGRTVLHVICARANNGVAEAARLFVEVAIDKLHLAVRLNATDKSDDTPLHLALKQHPNKDAVDLLLRKGGNPNLANAEGSTALHILCEHCDDRELLRTILESCDDAYKPVQLDARDKSGDTPLHLALNYGHKRLVEALLRSGADPSLANEKGAATPLHILCEEKYDDGFATLFFESLGDRAVRLDARNEAGDAPLHLALKRGRRVLARLLMKGGADPNARDAQGATPLHILCEKVVEPGEEPFVHFFMYCEERANINAQDVLGNTPLHAIVQRGENSFCYCTIDFLLIRGADPTRPNIEGRTPLHIMCGQNFHHRKIESLLRFCDRVHRRLDIDARDRHAWPTRCCRETNPNLANEKGLTPLHLALKKKDKDLLVAMLRKGGDPNLANNDGSTALHLACSSRGRDGELAEVLLGDQPPLRNIDARDARARTLLQLAAANFMPLTLAAILERGASVSRDFVFPTESCFGQGVPRQFTENRSMKKLRLAASAMVIVESLEARGYEFYRSDALRIMRFFADHQLLESPSSDIVQLWRDDEDFASKTKGVVARKADPVQTLGDLIPLPARETVKRLTVVRSARLPLGSRVRIRCSLEQTRGRLYRASVRESLEEVLPRMGPGSLRAADAPSTADPLLRDDPR</sequence>
<proteinExistence type="predicted"/>
<feature type="repeat" description="ANK" evidence="1">
    <location>
        <begin position="399"/>
        <end position="431"/>
    </location>
</feature>
<dbReference type="SMART" id="SM00248">
    <property type="entry name" value="ANK"/>
    <property type="match status" value="13"/>
</dbReference>
<dbReference type="EMBL" id="CADCXV010000840">
    <property type="protein sequence ID" value="CAB0036987.1"/>
    <property type="molecule type" value="Genomic_DNA"/>
</dbReference>
<dbReference type="InterPro" id="IPR002110">
    <property type="entry name" value="Ankyrin_rpt"/>
</dbReference>
<evidence type="ECO:0000313" key="4">
    <source>
        <dbReference type="Proteomes" id="UP000479190"/>
    </source>
</evidence>
<dbReference type="PRINTS" id="PR01415">
    <property type="entry name" value="ANKYRIN"/>
</dbReference>
<accession>A0A6H5IGM4</accession>
<feature type="repeat" description="ANK" evidence="1">
    <location>
        <begin position="471"/>
        <end position="507"/>
    </location>
</feature>
<dbReference type="SUPFAM" id="SSF48403">
    <property type="entry name" value="Ankyrin repeat"/>
    <property type="match status" value="2"/>
</dbReference>
<evidence type="ECO:0000256" key="1">
    <source>
        <dbReference type="PROSITE-ProRule" id="PRU00023"/>
    </source>
</evidence>
<dbReference type="Gene3D" id="1.25.40.20">
    <property type="entry name" value="Ankyrin repeat-containing domain"/>
    <property type="match status" value="6"/>
</dbReference>
<reference evidence="3 4" key="1">
    <citation type="submission" date="2020-02" db="EMBL/GenBank/DDBJ databases">
        <authorList>
            <person name="Ferguson B K."/>
        </authorList>
    </citation>
    <scope>NUCLEOTIDE SEQUENCE [LARGE SCALE GENOMIC DNA]</scope>
</reference>
<dbReference type="PROSITE" id="PS50088">
    <property type="entry name" value="ANK_REPEAT"/>
    <property type="match status" value="6"/>
</dbReference>
<gene>
    <name evidence="3" type="ORF">TBRA_LOCUS8825</name>
</gene>
<dbReference type="AlphaFoldDB" id="A0A6H5IGM4"/>
<dbReference type="PANTHER" id="PTHR24133">
    <property type="entry name" value="ANKYRIN DOMAIN-CONTAINING"/>
    <property type="match status" value="1"/>
</dbReference>
<feature type="repeat" description="ANK" evidence="1">
    <location>
        <begin position="177"/>
        <end position="209"/>
    </location>
</feature>
<evidence type="ECO:0000256" key="2">
    <source>
        <dbReference type="SAM" id="MobiDB-lite"/>
    </source>
</evidence>
<feature type="repeat" description="ANK" evidence="1">
    <location>
        <begin position="327"/>
        <end position="359"/>
    </location>
</feature>